<organism evidence="2 3">
    <name type="scientific">Centaurea solstitialis</name>
    <name type="common">yellow star-thistle</name>
    <dbReference type="NCBI Taxonomy" id="347529"/>
    <lineage>
        <taxon>Eukaryota</taxon>
        <taxon>Viridiplantae</taxon>
        <taxon>Streptophyta</taxon>
        <taxon>Embryophyta</taxon>
        <taxon>Tracheophyta</taxon>
        <taxon>Spermatophyta</taxon>
        <taxon>Magnoliopsida</taxon>
        <taxon>eudicotyledons</taxon>
        <taxon>Gunneridae</taxon>
        <taxon>Pentapetalae</taxon>
        <taxon>asterids</taxon>
        <taxon>campanulids</taxon>
        <taxon>Asterales</taxon>
        <taxon>Asteraceae</taxon>
        <taxon>Carduoideae</taxon>
        <taxon>Cardueae</taxon>
        <taxon>Centaureinae</taxon>
        <taxon>Centaurea</taxon>
    </lineage>
</organism>
<comment type="caution">
    <text evidence="2">The sequence shown here is derived from an EMBL/GenBank/DDBJ whole genome shotgun (WGS) entry which is preliminary data.</text>
</comment>
<dbReference type="PANTHER" id="PTHR24177">
    <property type="entry name" value="CASKIN"/>
    <property type="match status" value="1"/>
</dbReference>
<dbReference type="SMART" id="SM00248">
    <property type="entry name" value="ANK"/>
    <property type="match status" value="5"/>
</dbReference>
<name>A0AA38TE31_9ASTR</name>
<dbReference type="InterPro" id="IPR002110">
    <property type="entry name" value="Ankyrin_rpt"/>
</dbReference>
<gene>
    <name evidence="2" type="ORF">OSB04_013887</name>
</gene>
<sequence>MSESNAVIQHPIPEVASTPPQASISKRAPTPMNLPCQDLLRDEKRRYFLDTCIPLYEASITGDWKAAEGILQNNRHLIRYSITEHCETALHIAASAQSNAQTTEFVQNIVQMMEKEDLLLQNSTGNTALCLAAAAGNVEIARIMVNLNEDLLTIPNRKEMMPLYVAALFRNYDMVKYLYESSGQMSGGDWTPLHKRWVYLQCVEVDFFDVALDIFRDHPDIPHRDSALESLAQNPCAFDEIEPHTIWRIINSIKKCCSLLALVTGCKVGTDAKESKAMELLREIWKSIEEKPKVEIDTILRGPSTLIDGERTYPSRVLFLAAEMGNTKFLIELIRRYPDLIWKQNDSQQSIFHVAVSHRRASIYNLLYEIGSTKDFITSLKDEEGNNMLHLVGKKVEKNQPRDVPGVAFQLQRELLWFKYHIVQYDTRVHNFAHRRYLHEARRLFDYIPTFTENAESSFDIFTCRFLRSLKLNSFIVFRIGKRFDKSSPFMIYPIPEIISVPVGRPIYLKSSVGCDSVIHIFEDGRMIEHV</sequence>
<dbReference type="Pfam" id="PF12796">
    <property type="entry name" value="Ank_2"/>
    <property type="match status" value="1"/>
</dbReference>
<protein>
    <submittedName>
        <fullName evidence="2">Uncharacterized protein</fullName>
    </submittedName>
</protein>
<proteinExistence type="predicted"/>
<feature type="region of interest" description="Disordered" evidence="1">
    <location>
        <begin position="1"/>
        <end position="30"/>
    </location>
</feature>
<evidence type="ECO:0000313" key="2">
    <source>
        <dbReference type="EMBL" id="KAJ9559273.1"/>
    </source>
</evidence>
<dbReference type="Proteomes" id="UP001172457">
    <property type="component" value="Chromosome 3"/>
</dbReference>
<evidence type="ECO:0000313" key="3">
    <source>
        <dbReference type="Proteomes" id="UP001172457"/>
    </source>
</evidence>
<dbReference type="SUPFAM" id="SSF48403">
    <property type="entry name" value="Ankyrin repeat"/>
    <property type="match status" value="1"/>
</dbReference>
<reference evidence="2" key="1">
    <citation type="submission" date="2023-03" db="EMBL/GenBank/DDBJ databases">
        <title>Chromosome-scale reference genome and RAD-based genetic map of yellow starthistle (Centaurea solstitialis) reveal putative structural variation and QTLs associated with invader traits.</title>
        <authorList>
            <person name="Reatini B."/>
            <person name="Cang F.A."/>
            <person name="Jiang Q."/>
            <person name="Mckibben M.T.W."/>
            <person name="Barker M.S."/>
            <person name="Rieseberg L.H."/>
            <person name="Dlugosch K.M."/>
        </authorList>
    </citation>
    <scope>NUCLEOTIDE SEQUENCE</scope>
    <source>
        <strain evidence="2">CAN-66</strain>
        <tissue evidence="2">Leaf</tissue>
    </source>
</reference>
<dbReference type="GO" id="GO:0016020">
    <property type="term" value="C:membrane"/>
    <property type="evidence" value="ECO:0007669"/>
    <property type="project" value="TreeGrafter"/>
</dbReference>
<dbReference type="EMBL" id="JARYMX010000003">
    <property type="protein sequence ID" value="KAJ9559273.1"/>
    <property type="molecule type" value="Genomic_DNA"/>
</dbReference>
<dbReference type="SUPFAM" id="SSF140860">
    <property type="entry name" value="Pseudo ankyrin repeat-like"/>
    <property type="match status" value="1"/>
</dbReference>
<accession>A0AA38TE31</accession>
<dbReference type="PANTHER" id="PTHR24177:SF301">
    <property type="entry name" value="ANKYRIN REPEAT-CONTAINING DOMAIN, PGG DOMAIN PROTEIN-RELATED"/>
    <property type="match status" value="1"/>
</dbReference>
<evidence type="ECO:0000256" key="1">
    <source>
        <dbReference type="SAM" id="MobiDB-lite"/>
    </source>
</evidence>
<dbReference type="Gene3D" id="1.25.40.20">
    <property type="entry name" value="Ankyrin repeat-containing domain"/>
    <property type="match status" value="2"/>
</dbReference>
<keyword evidence="3" id="KW-1185">Reference proteome</keyword>
<dbReference type="AlphaFoldDB" id="A0AA38TE31"/>
<dbReference type="InterPro" id="IPR036770">
    <property type="entry name" value="Ankyrin_rpt-contain_sf"/>
</dbReference>